<gene>
    <name evidence="2" type="ORF">M8C21_032878</name>
</gene>
<comment type="caution">
    <text evidence="2">The sequence shown here is derived from an EMBL/GenBank/DDBJ whole genome shotgun (WGS) entry which is preliminary data.</text>
</comment>
<dbReference type="Proteomes" id="UP001206925">
    <property type="component" value="Unassembled WGS sequence"/>
</dbReference>
<keyword evidence="1" id="KW-0472">Membrane</keyword>
<sequence>MVLSTVVQPIGSPLRVKMVLQAGCTLLGYGDFRFLSESGELNVKVGLEPFSIDSDGANCRAELLYAVVVVVFVWMAVYAYFVCALVYRFTFVIWVAYIEALYWIVAAITDIVL</sequence>
<name>A0AAD5D4H1_AMBAR</name>
<dbReference type="EMBL" id="JAMZMK010005527">
    <property type="protein sequence ID" value="KAI7753167.1"/>
    <property type="molecule type" value="Genomic_DNA"/>
</dbReference>
<evidence type="ECO:0000256" key="1">
    <source>
        <dbReference type="SAM" id="Phobius"/>
    </source>
</evidence>
<feature type="transmembrane region" description="Helical" evidence="1">
    <location>
        <begin position="63"/>
        <end position="87"/>
    </location>
</feature>
<evidence type="ECO:0000313" key="2">
    <source>
        <dbReference type="EMBL" id="KAI7753167.1"/>
    </source>
</evidence>
<accession>A0AAD5D4H1</accession>
<proteinExistence type="predicted"/>
<reference evidence="2" key="1">
    <citation type="submission" date="2022-06" db="EMBL/GenBank/DDBJ databases">
        <title>Uncovering the hologenomic basis of an extraordinary plant invasion.</title>
        <authorList>
            <person name="Bieker V.C."/>
            <person name="Martin M.D."/>
            <person name="Gilbert T."/>
            <person name="Hodgins K."/>
            <person name="Battlay P."/>
            <person name="Petersen B."/>
            <person name="Wilson J."/>
        </authorList>
    </citation>
    <scope>NUCLEOTIDE SEQUENCE</scope>
    <source>
        <strain evidence="2">AA19_3_7</strain>
        <tissue evidence="2">Leaf</tissue>
    </source>
</reference>
<feature type="transmembrane region" description="Helical" evidence="1">
    <location>
        <begin position="93"/>
        <end position="112"/>
    </location>
</feature>
<protein>
    <submittedName>
        <fullName evidence="2">Uncharacterized protein</fullName>
    </submittedName>
</protein>
<organism evidence="2 3">
    <name type="scientific">Ambrosia artemisiifolia</name>
    <name type="common">Common ragweed</name>
    <dbReference type="NCBI Taxonomy" id="4212"/>
    <lineage>
        <taxon>Eukaryota</taxon>
        <taxon>Viridiplantae</taxon>
        <taxon>Streptophyta</taxon>
        <taxon>Embryophyta</taxon>
        <taxon>Tracheophyta</taxon>
        <taxon>Spermatophyta</taxon>
        <taxon>Magnoliopsida</taxon>
        <taxon>eudicotyledons</taxon>
        <taxon>Gunneridae</taxon>
        <taxon>Pentapetalae</taxon>
        <taxon>asterids</taxon>
        <taxon>campanulids</taxon>
        <taxon>Asterales</taxon>
        <taxon>Asteraceae</taxon>
        <taxon>Asteroideae</taxon>
        <taxon>Heliantheae alliance</taxon>
        <taxon>Heliantheae</taxon>
        <taxon>Ambrosia</taxon>
    </lineage>
</organism>
<dbReference type="AlphaFoldDB" id="A0AAD5D4H1"/>
<keyword evidence="1" id="KW-1133">Transmembrane helix</keyword>
<keyword evidence="3" id="KW-1185">Reference proteome</keyword>
<evidence type="ECO:0000313" key="3">
    <source>
        <dbReference type="Proteomes" id="UP001206925"/>
    </source>
</evidence>
<keyword evidence="1" id="KW-0812">Transmembrane</keyword>